<dbReference type="EMBL" id="JABXBU010002228">
    <property type="protein sequence ID" value="KAF8769867.1"/>
    <property type="molecule type" value="Genomic_DNA"/>
</dbReference>
<proteinExistence type="predicted"/>
<organism evidence="2 3">
    <name type="scientific">Argiope bruennichi</name>
    <name type="common">Wasp spider</name>
    <name type="synonym">Aranea bruennichi</name>
    <dbReference type="NCBI Taxonomy" id="94029"/>
    <lineage>
        <taxon>Eukaryota</taxon>
        <taxon>Metazoa</taxon>
        <taxon>Ecdysozoa</taxon>
        <taxon>Arthropoda</taxon>
        <taxon>Chelicerata</taxon>
        <taxon>Arachnida</taxon>
        <taxon>Araneae</taxon>
        <taxon>Araneomorphae</taxon>
        <taxon>Entelegynae</taxon>
        <taxon>Araneoidea</taxon>
        <taxon>Araneidae</taxon>
        <taxon>Argiope</taxon>
    </lineage>
</organism>
<dbReference type="AlphaFoldDB" id="A0A8T0EAS6"/>
<reference evidence="2" key="2">
    <citation type="submission" date="2020-06" db="EMBL/GenBank/DDBJ databases">
        <authorList>
            <person name="Sheffer M."/>
        </authorList>
    </citation>
    <scope>NUCLEOTIDE SEQUENCE</scope>
</reference>
<keyword evidence="3" id="KW-1185">Reference proteome</keyword>
<feature type="region of interest" description="Disordered" evidence="1">
    <location>
        <begin position="1"/>
        <end position="103"/>
    </location>
</feature>
<name>A0A8T0EAS6_ARGBR</name>
<comment type="caution">
    <text evidence="2">The sequence shown here is derived from an EMBL/GenBank/DDBJ whole genome shotgun (WGS) entry which is preliminary data.</text>
</comment>
<protein>
    <submittedName>
        <fullName evidence="2">Uncharacterized protein</fullName>
    </submittedName>
</protein>
<evidence type="ECO:0000313" key="2">
    <source>
        <dbReference type="EMBL" id="KAF8769867.1"/>
    </source>
</evidence>
<feature type="compositionally biased region" description="Basic and acidic residues" evidence="1">
    <location>
        <begin position="19"/>
        <end position="44"/>
    </location>
</feature>
<gene>
    <name evidence="2" type="ORF">HNY73_017466</name>
</gene>
<sequence>MYRTVNQKGAAVSSPRSFDLGKNKNNEWQESSLNERNDELHTKEMGNFNEPSDDSPVSSDRQNLSTSKSAEIHSEWQDELNPPLCFPTEESSSNPVSEESDTESLAEMRQRTTVLCYSLPKLIYFLSRTMQLTFQKMIQTRKKCPFCQEMIQLLITKMQLPLLLPLLDASSENTSCSVDRVGHSVNHEKLKH</sequence>
<feature type="compositionally biased region" description="Polar residues" evidence="1">
    <location>
        <begin position="55"/>
        <end position="69"/>
    </location>
</feature>
<accession>A0A8T0EAS6</accession>
<dbReference type="Proteomes" id="UP000807504">
    <property type="component" value="Unassembled WGS sequence"/>
</dbReference>
<evidence type="ECO:0000313" key="3">
    <source>
        <dbReference type="Proteomes" id="UP000807504"/>
    </source>
</evidence>
<evidence type="ECO:0000256" key="1">
    <source>
        <dbReference type="SAM" id="MobiDB-lite"/>
    </source>
</evidence>
<reference evidence="2" key="1">
    <citation type="journal article" date="2020" name="bioRxiv">
        <title>Chromosome-level reference genome of the European wasp spider Argiope bruennichi: a resource for studies on range expansion and evolutionary adaptation.</title>
        <authorList>
            <person name="Sheffer M.M."/>
            <person name="Hoppe A."/>
            <person name="Krehenwinkel H."/>
            <person name="Uhl G."/>
            <person name="Kuss A.W."/>
            <person name="Jensen L."/>
            <person name="Jensen C."/>
            <person name="Gillespie R.G."/>
            <person name="Hoff K.J."/>
            <person name="Prost S."/>
        </authorList>
    </citation>
    <scope>NUCLEOTIDE SEQUENCE</scope>
</reference>